<dbReference type="EMBL" id="JBHTCA010000002">
    <property type="protein sequence ID" value="MFC7408072.1"/>
    <property type="molecule type" value="Genomic_DNA"/>
</dbReference>
<organism evidence="2 3">
    <name type="scientific">Hydrogenophaga atypica</name>
    <dbReference type="NCBI Taxonomy" id="249409"/>
    <lineage>
        <taxon>Bacteria</taxon>
        <taxon>Pseudomonadati</taxon>
        <taxon>Pseudomonadota</taxon>
        <taxon>Betaproteobacteria</taxon>
        <taxon>Burkholderiales</taxon>
        <taxon>Comamonadaceae</taxon>
        <taxon>Hydrogenophaga</taxon>
    </lineage>
</organism>
<proteinExistence type="predicted"/>
<evidence type="ECO:0000313" key="2">
    <source>
        <dbReference type="EMBL" id="MFC7408072.1"/>
    </source>
</evidence>
<dbReference type="Pfam" id="PF12680">
    <property type="entry name" value="SnoaL_2"/>
    <property type="match status" value="1"/>
</dbReference>
<protein>
    <submittedName>
        <fullName evidence="2">Nuclear transport factor 2 family protein</fullName>
    </submittedName>
</protein>
<evidence type="ECO:0000313" key="3">
    <source>
        <dbReference type="Proteomes" id="UP001596501"/>
    </source>
</evidence>
<accession>A0ABW2QGK0</accession>
<dbReference type="SUPFAM" id="SSF54427">
    <property type="entry name" value="NTF2-like"/>
    <property type="match status" value="1"/>
</dbReference>
<keyword evidence="3" id="KW-1185">Reference proteome</keyword>
<dbReference type="InterPro" id="IPR037401">
    <property type="entry name" value="SnoaL-like"/>
</dbReference>
<dbReference type="Proteomes" id="UP001596501">
    <property type="component" value="Unassembled WGS sequence"/>
</dbReference>
<dbReference type="RefSeq" id="WP_382201303.1">
    <property type="nucleotide sequence ID" value="NZ_JBHTCA010000002.1"/>
</dbReference>
<gene>
    <name evidence="2" type="ORF">ACFQPB_04305</name>
</gene>
<sequence>MPVIDITLLPGYGPEVEGRLVQRVAQATRSVIAAQAAGTVVFVRNASTYQRDGRVFSGGGPARPDASALVRRFLETMQARDLPAAQQMLAPGFVMHFPGAVPMQRLEELVAWGRGRYQRVGKTYERFDESWGDEATVVYCSGTLHGVWLDGSAFEGIRFMDRFEIVDGLITRQDVWNDLAEVRSRA</sequence>
<evidence type="ECO:0000259" key="1">
    <source>
        <dbReference type="Pfam" id="PF12680"/>
    </source>
</evidence>
<dbReference type="InterPro" id="IPR032710">
    <property type="entry name" value="NTF2-like_dom_sf"/>
</dbReference>
<dbReference type="Gene3D" id="3.10.450.50">
    <property type="match status" value="1"/>
</dbReference>
<feature type="domain" description="SnoaL-like" evidence="1">
    <location>
        <begin position="70"/>
        <end position="172"/>
    </location>
</feature>
<reference evidence="3" key="1">
    <citation type="journal article" date="2019" name="Int. J. Syst. Evol. Microbiol.">
        <title>The Global Catalogue of Microorganisms (GCM) 10K type strain sequencing project: providing services to taxonomists for standard genome sequencing and annotation.</title>
        <authorList>
            <consortium name="The Broad Institute Genomics Platform"/>
            <consortium name="The Broad Institute Genome Sequencing Center for Infectious Disease"/>
            <person name="Wu L."/>
            <person name="Ma J."/>
        </authorList>
    </citation>
    <scope>NUCLEOTIDE SEQUENCE [LARGE SCALE GENOMIC DNA]</scope>
    <source>
        <strain evidence="3">CGMCC 1.12371</strain>
    </source>
</reference>
<name>A0ABW2QGK0_9BURK</name>
<comment type="caution">
    <text evidence="2">The sequence shown here is derived from an EMBL/GenBank/DDBJ whole genome shotgun (WGS) entry which is preliminary data.</text>
</comment>